<evidence type="ECO:0000256" key="15">
    <source>
        <dbReference type="ARBA" id="ARBA00023200"/>
    </source>
</evidence>
<evidence type="ECO:0000256" key="1">
    <source>
        <dbReference type="ARBA" id="ARBA00004147"/>
    </source>
</evidence>
<reference evidence="19" key="1">
    <citation type="submission" date="2014-03" db="EMBL/GenBank/DDBJ databases">
        <title>Characterization of Bhendi yellow vien mosaic virus of okra.</title>
        <authorList>
            <person name="Venkatarvanappa V."/>
            <person name="Lakshiminarayana reddy C.N."/>
            <person name="Jalali S."/>
            <person name="Krishnareddy M."/>
        </authorList>
    </citation>
    <scope>NUCLEOTIDE SEQUENCE</scope>
    <source>
        <strain evidence="19">OY82</strain>
    </source>
</reference>
<dbReference type="Proteomes" id="UP001180129">
    <property type="component" value="Segment"/>
</dbReference>
<dbReference type="GO" id="GO:0003677">
    <property type="term" value="F:DNA binding"/>
    <property type="evidence" value="ECO:0007669"/>
    <property type="project" value="UniProtKB-KW"/>
</dbReference>
<proteinExistence type="inferred from homology"/>
<evidence type="ECO:0000256" key="8">
    <source>
        <dbReference type="ARBA" id="ARBA00022581"/>
    </source>
</evidence>
<dbReference type="GO" id="GO:0008270">
    <property type="term" value="F:zinc ion binding"/>
    <property type="evidence" value="ECO:0007669"/>
    <property type="project" value="UniProtKB-KW"/>
</dbReference>
<dbReference type="GO" id="GO:0042025">
    <property type="term" value="C:host cell nucleus"/>
    <property type="evidence" value="ECO:0007669"/>
    <property type="project" value="UniProtKB-SubCell"/>
</dbReference>
<evidence type="ECO:0000256" key="7">
    <source>
        <dbReference type="ARBA" id="ARBA00022562"/>
    </source>
</evidence>
<dbReference type="Pfam" id="PF01440">
    <property type="entry name" value="Gemini_AL2"/>
    <property type="match status" value="1"/>
</dbReference>
<keyword evidence="5 17" id="KW-0941">Suppressor of RNA silencing</keyword>
<evidence type="ECO:0000256" key="14">
    <source>
        <dbReference type="ARBA" id="ARBA00023159"/>
    </source>
</evidence>
<feature type="region of interest" description="Disordered" evidence="18">
    <location>
        <begin position="85"/>
        <end position="113"/>
    </location>
</feature>
<evidence type="ECO:0000256" key="5">
    <source>
        <dbReference type="ARBA" id="ARBA00022463"/>
    </source>
</evidence>
<comment type="subunit">
    <text evidence="17">Monomer. Homodimer. Homooligomer. Self-interaction correlates with nuclear localization and efficient activation of transcription.</text>
</comment>
<dbReference type="GO" id="GO:0030430">
    <property type="term" value="C:host cell cytoplasm"/>
    <property type="evidence" value="ECO:0007669"/>
    <property type="project" value="UniProtKB-SubCell"/>
</dbReference>
<keyword evidence="11 17" id="KW-0863">Zinc-finger</keyword>
<evidence type="ECO:0000313" key="20">
    <source>
        <dbReference type="Proteomes" id="UP001180129"/>
    </source>
</evidence>
<dbReference type="GO" id="GO:0052170">
    <property type="term" value="P:symbiont-mediated suppression of host innate immune response"/>
    <property type="evidence" value="ECO:0007669"/>
    <property type="project" value="UniProtKB-KW"/>
</dbReference>
<keyword evidence="12 17" id="KW-0862">Zinc</keyword>
<evidence type="ECO:0000256" key="18">
    <source>
        <dbReference type="SAM" id="MobiDB-lite"/>
    </source>
</evidence>
<name>A0A088CI48_9GEMI</name>
<evidence type="ECO:0000313" key="19">
    <source>
        <dbReference type="EMBL" id="AID51952.1"/>
    </source>
</evidence>
<dbReference type="GO" id="GO:0019028">
    <property type="term" value="C:viral capsid"/>
    <property type="evidence" value="ECO:0007669"/>
    <property type="project" value="InterPro"/>
</dbReference>
<keyword evidence="14 17" id="KW-0010">Activator</keyword>
<evidence type="ECO:0000256" key="16">
    <source>
        <dbReference type="ARBA" id="ARBA00023280"/>
    </source>
</evidence>
<evidence type="ECO:0000256" key="2">
    <source>
        <dbReference type="ARBA" id="ARBA00004192"/>
    </source>
</evidence>
<keyword evidence="9" id="KW-1090">Inhibition of host innate immune response by virus</keyword>
<evidence type="ECO:0000256" key="13">
    <source>
        <dbReference type="ARBA" id="ARBA00023125"/>
    </source>
</evidence>
<evidence type="ECO:0000256" key="11">
    <source>
        <dbReference type="ARBA" id="ARBA00022771"/>
    </source>
</evidence>
<dbReference type="EMBL" id="KJ628309">
    <property type="protein sequence ID" value="AID51952.1"/>
    <property type="molecule type" value="Genomic_DNA"/>
</dbReference>
<feature type="region of interest" description="Disordered" evidence="18">
    <location>
        <begin position="1"/>
        <end position="26"/>
    </location>
</feature>
<keyword evidence="15 17" id="KW-1035">Host cytoplasm</keyword>
<keyword evidence="8 17" id="KW-0945">Host-virus interaction</keyword>
<dbReference type="PRINTS" id="PR00230">
    <property type="entry name" value="GEMCOATAL2"/>
</dbReference>
<evidence type="ECO:0000256" key="10">
    <source>
        <dbReference type="ARBA" id="ARBA00022723"/>
    </source>
</evidence>
<protein>
    <recommendedName>
        <fullName evidence="4 17">Transcriptional activator protein</fullName>
        <shortName evidence="17">TrAP</shortName>
    </recommendedName>
</protein>
<organism evidence="19 20">
    <name type="scientific">Bhendi yellow vein Haryana virus</name>
    <dbReference type="NCBI Taxonomy" id="1504801"/>
    <lineage>
        <taxon>Viruses</taxon>
        <taxon>Monodnaviria</taxon>
        <taxon>Shotokuvirae</taxon>
        <taxon>Cressdnaviricota</taxon>
        <taxon>Repensiviricetes</taxon>
        <taxon>Geplafuvirales</taxon>
        <taxon>Geminiviridae</taxon>
        <taxon>Begomovirus</taxon>
        <taxon>Begomovirus abelmoschusharyanaense</taxon>
    </lineage>
</organism>
<gene>
    <name evidence="19" type="primary">AC2</name>
</gene>
<evidence type="ECO:0000256" key="17">
    <source>
        <dbReference type="RuleBase" id="RU363028"/>
    </source>
</evidence>
<dbReference type="InterPro" id="IPR000942">
    <property type="entry name" value="Gemini_AL2"/>
</dbReference>
<dbReference type="GO" id="GO:0005198">
    <property type="term" value="F:structural molecule activity"/>
    <property type="evidence" value="ECO:0007669"/>
    <property type="project" value="InterPro"/>
</dbReference>
<comment type="domain">
    <text evidence="17">The zinc finger and the transactivation region are involved in PTGS suppression.</text>
</comment>
<keyword evidence="6" id="KW-0597">Phosphoprotein</keyword>
<comment type="subcellular location">
    <subcellularLocation>
        <location evidence="2 17">Host cytoplasm</location>
    </subcellularLocation>
    <subcellularLocation>
        <location evidence="1 17">Host nucleus</location>
    </subcellularLocation>
</comment>
<sequence length="150" mass="16961">MQSSSHSRNHSIPVAKTSLPQKKKKSIRRRRVDLPCGCSYYTSINCHDHGFTHRGIHHCGSSREWRIYLGNSKSPVFQNFETRQPALPNTARHNNDSNTVQPQPAESPGTSQVFSNFQNLDDLTPSDWSFLKGIQNPSPQVSQQSRCNLT</sequence>
<evidence type="ECO:0000256" key="9">
    <source>
        <dbReference type="ARBA" id="ARBA00022632"/>
    </source>
</evidence>
<accession>A0A088CI48</accession>
<keyword evidence="7 17" id="KW-1048">Host nucleus</keyword>
<comment type="function">
    <text evidence="17">Strong activator of the late viral genes promoters. Acts as a suppressor of RNA-mediated gene silencing, also known as post-transcriptional gene silencing (PTGS), a mechanism of plant viral defense that limits the accumulation of viral RNAs. Also suppresses the host basal defense by interacting with and inhibiting SNF1 kinase, a key regulator of cell metabolism implicated in innate antiviral defense. Determines pathogenicity.</text>
</comment>
<feature type="compositionally biased region" description="Polar residues" evidence="18">
    <location>
        <begin position="96"/>
        <end position="113"/>
    </location>
</feature>
<evidence type="ECO:0000256" key="3">
    <source>
        <dbReference type="ARBA" id="ARBA00007672"/>
    </source>
</evidence>
<evidence type="ECO:0000256" key="6">
    <source>
        <dbReference type="ARBA" id="ARBA00022553"/>
    </source>
</evidence>
<comment type="similarity">
    <text evidence="3 17">Belongs to the geminiviridae transcriptional activator protein family.</text>
</comment>
<evidence type="ECO:0000256" key="4">
    <source>
        <dbReference type="ARBA" id="ARBA00014388"/>
    </source>
</evidence>
<keyword evidence="16" id="KW-0899">Viral immunoevasion</keyword>
<evidence type="ECO:0000256" key="12">
    <source>
        <dbReference type="ARBA" id="ARBA00022833"/>
    </source>
</evidence>
<keyword evidence="13 17" id="KW-0238">DNA-binding</keyword>
<keyword evidence="10 17" id="KW-0479">Metal-binding</keyword>